<dbReference type="PANTHER" id="PTHR43804">
    <property type="entry name" value="LD18447P"/>
    <property type="match status" value="1"/>
</dbReference>
<dbReference type="GO" id="GO:0005737">
    <property type="term" value="C:cytoplasm"/>
    <property type="evidence" value="ECO:0007669"/>
    <property type="project" value="UniProtKB-ARBA"/>
</dbReference>
<dbReference type="Gene3D" id="2.30.42.10">
    <property type="match status" value="2"/>
</dbReference>
<dbReference type="InterPro" id="IPR036034">
    <property type="entry name" value="PDZ_sf"/>
</dbReference>
<keyword evidence="9" id="KW-1185">Reference proteome</keyword>
<evidence type="ECO:0000256" key="5">
    <source>
        <dbReference type="SAM" id="MobiDB-lite"/>
    </source>
</evidence>
<evidence type="ECO:0000256" key="1">
    <source>
        <dbReference type="ARBA" id="ARBA00010835"/>
    </source>
</evidence>
<keyword evidence="3" id="KW-0648">Protein biosynthesis</keyword>
<dbReference type="Proteomes" id="UP000186817">
    <property type="component" value="Unassembled WGS sequence"/>
</dbReference>
<dbReference type="SUPFAM" id="SSF75620">
    <property type="entry name" value="Release factor"/>
    <property type="match status" value="1"/>
</dbReference>
<feature type="region of interest" description="Disordered" evidence="5">
    <location>
        <begin position="2157"/>
        <end position="2177"/>
    </location>
</feature>
<dbReference type="OrthoDB" id="407355at2759"/>
<comment type="caution">
    <text evidence="8">The sequence shown here is derived from an EMBL/GenBank/DDBJ whole genome shotgun (WGS) entry which is preliminary data.</text>
</comment>
<feature type="coiled-coil region" evidence="4">
    <location>
        <begin position="2446"/>
        <end position="2501"/>
    </location>
</feature>
<dbReference type="InterPro" id="IPR001478">
    <property type="entry name" value="PDZ"/>
</dbReference>
<feature type="region of interest" description="Disordered" evidence="5">
    <location>
        <begin position="1228"/>
        <end position="1266"/>
    </location>
</feature>
<dbReference type="InterPro" id="IPR005139">
    <property type="entry name" value="PCRF"/>
</dbReference>
<dbReference type="Pfam" id="PF01522">
    <property type="entry name" value="Polysacc_deac_1"/>
    <property type="match status" value="1"/>
</dbReference>
<dbReference type="Pfam" id="PF00472">
    <property type="entry name" value="RF-1"/>
    <property type="match status" value="1"/>
</dbReference>
<feature type="compositionally biased region" description="Pro residues" evidence="5">
    <location>
        <begin position="1787"/>
        <end position="1800"/>
    </location>
</feature>
<dbReference type="Gene3D" id="3.20.20.370">
    <property type="entry name" value="Glycoside hydrolase/deacetylase"/>
    <property type="match status" value="1"/>
</dbReference>
<keyword evidence="4" id="KW-0175">Coiled coil</keyword>
<feature type="domain" description="NodB homology" evidence="7">
    <location>
        <begin position="224"/>
        <end position="415"/>
    </location>
</feature>
<feature type="region of interest" description="Disordered" evidence="5">
    <location>
        <begin position="637"/>
        <end position="656"/>
    </location>
</feature>
<dbReference type="InterPro" id="IPR011330">
    <property type="entry name" value="Glyco_hydro/deAcase_b/a-brl"/>
</dbReference>
<dbReference type="CDD" id="cd00136">
    <property type="entry name" value="PDZ_canonical"/>
    <property type="match status" value="1"/>
</dbReference>
<comment type="similarity">
    <text evidence="1">Belongs to the prokaryotic/mitochondrial release factor family.</text>
</comment>
<dbReference type="PROSITE" id="PS50106">
    <property type="entry name" value="PDZ"/>
    <property type="match status" value="1"/>
</dbReference>
<dbReference type="SMART" id="SM00228">
    <property type="entry name" value="PDZ"/>
    <property type="match status" value="2"/>
</dbReference>
<dbReference type="SMART" id="SM00937">
    <property type="entry name" value="PCRF"/>
    <property type="match status" value="1"/>
</dbReference>
<proteinExistence type="inferred from homology"/>
<dbReference type="PROSITE" id="PS51677">
    <property type="entry name" value="NODB"/>
    <property type="match status" value="1"/>
</dbReference>
<feature type="compositionally biased region" description="Basic and acidic residues" evidence="5">
    <location>
        <begin position="1762"/>
        <end position="1782"/>
    </location>
</feature>
<dbReference type="InterPro" id="IPR050057">
    <property type="entry name" value="Prokaryotic/Mito_RF"/>
</dbReference>
<dbReference type="GO" id="GO:0005975">
    <property type="term" value="P:carbohydrate metabolic process"/>
    <property type="evidence" value="ECO:0007669"/>
    <property type="project" value="InterPro"/>
</dbReference>
<feature type="domain" description="PDZ" evidence="6">
    <location>
        <begin position="1895"/>
        <end position="1951"/>
    </location>
</feature>
<evidence type="ECO:0000259" key="7">
    <source>
        <dbReference type="PROSITE" id="PS51677"/>
    </source>
</evidence>
<feature type="region of interest" description="Disordered" evidence="5">
    <location>
        <begin position="1761"/>
        <end position="1813"/>
    </location>
</feature>
<keyword evidence="2" id="KW-0488">Methylation</keyword>
<gene>
    <name evidence="8" type="primary">prfA</name>
    <name evidence="8" type="ORF">AK812_SmicGene41279</name>
</gene>
<feature type="compositionally biased region" description="Basic and acidic residues" evidence="5">
    <location>
        <begin position="2158"/>
        <end position="2177"/>
    </location>
</feature>
<dbReference type="Pfam" id="PF03462">
    <property type="entry name" value="PCRF"/>
    <property type="match status" value="1"/>
</dbReference>
<evidence type="ECO:0000259" key="6">
    <source>
        <dbReference type="PROSITE" id="PS50106"/>
    </source>
</evidence>
<dbReference type="InterPro" id="IPR045853">
    <property type="entry name" value="Pep_chain_release_fac_I_sf"/>
</dbReference>
<evidence type="ECO:0000256" key="3">
    <source>
        <dbReference type="ARBA" id="ARBA00022917"/>
    </source>
</evidence>
<feature type="coiled-coil region" evidence="4">
    <location>
        <begin position="299"/>
        <end position="326"/>
    </location>
</feature>
<evidence type="ECO:0000256" key="2">
    <source>
        <dbReference type="ARBA" id="ARBA00022481"/>
    </source>
</evidence>
<evidence type="ECO:0000313" key="8">
    <source>
        <dbReference type="EMBL" id="OLP78531.1"/>
    </source>
</evidence>
<dbReference type="SUPFAM" id="SSF88713">
    <property type="entry name" value="Glycoside hydrolase/deacetylase"/>
    <property type="match status" value="1"/>
</dbReference>
<dbReference type="GO" id="GO:0003747">
    <property type="term" value="F:translation release factor activity"/>
    <property type="evidence" value="ECO:0007669"/>
    <property type="project" value="InterPro"/>
</dbReference>
<dbReference type="InterPro" id="IPR000352">
    <property type="entry name" value="Pep_chain_release_fac_I"/>
</dbReference>
<feature type="region of interest" description="Disordered" evidence="5">
    <location>
        <begin position="1430"/>
        <end position="1456"/>
    </location>
</feature>
<dbReference type="PANTHER" id="PTHR43804:SF7">
    <property type="entry name" value="LD18447P"/>
    <property type="match status" value="1"/>
</dbReference>
<dbReference type="EMBL" id="LSRX01001599">
    <property type="protein sequence ID" value="OLP78531.1"/>
    <property type="molecule type" value="Genomic_DNA"/>
</dbReference>
<organism evidence="8 9">
    <name type="scientific">Symbiodinium microadriaticum</name>
    <name type="common">Dinoflagellate</name>
    <name type="synonym">Zooxanthella microadriatica</name>
    <dbReference type="NCBI Taxonomy" id="2951"/>
    <lineage>
        <taxon>Eukaryota</taxon>
        <taxon>Sar</taxon>
        <taxon>Alveolata</taxon>
        <taxon>Dinophyceae</taxon>
        <taxon>Suessiales</taxon>
        <taxon>Symbiodiniaceae</taxon>
        <taxon>Symbiodinium</taxon>
    </lineage>
</organism>
<dbReference type="Gene3D" id="3.30.70.1660">
    <property type="match status" value="1"/>
</dbReference>
<sequence>MLAFASLAAELSGGCACRLQLLRVMSADEPQPTGWDGFGFLSGDLFSRSTLERLQNKSREGLLGIAQGLTAFLEGNEGAGEPELRPDSWKLGYCCGRKLCWEEFDDAVDADRRYNQLWWSRILLDTHGRVVKCFTAALDPKGVGVARLIIAARLRTGRDISSCPLQAMDQGDAPFIPPEWLPGIPQALQLLWNKVASRTSISWFGATAESLCYFDVALHPNVRGYVALTIDDVPCRLGPTNSLLPLVQTLLKQHDAQATLMLMGKFIPGNEEELISMLADGHEFGNHGLVDRSYAKDSRADFVAALDECSNRIKRLQQQAGLAEQVRWFRAPHGRMSSDMTAALAERGLQNVMCDTFACCPVIQDGEFIGTFLGRQAEHGSIILIHMPEKGFREWCFQGLQSLLLQLAERGLKAFMCLWGCQRRIYPLILQRSCFSSSAWQARLLDLTQKVPDDIFPSDKIAPALESARAFYKLQDAKRELEKQRQADLSAQENGQSSPDEELVALYDSELQAADDLLLAHGRVLEQMALSPGDVCYLDYGERPIVVHARLVLAVVDHASYEYVILTPDKDMYIEVLHSSNEDLARFFLSGPQGGIPRGVSARNAYAFAPMAPAELALHMQAGRAVAEDEIRRRGVLDPGEGLPLQSGDAQPAAAGDRDQGIWVLHDCVRGKKIGEEIAVPADAPRMGDRALVRVTDSEGIDAVVMAAKVDPSELAAFCEERIALCRGSEAVAGDDRHSGDDVRTMSVREFDDWPLMPRTCQDYLNAVSEVAESCYMQHLAWVQQARIPEGGRSIYEDELLSRVIDTAVKYDCLNIVNLASFEMIVRRKQLLAEAHVGNPSSPSYEAADYFMGRRYRPGGMMGRQRDVLPLPLLVEEAIPKKSILSRACLRRIQRRAHVQREANLVIKSLNALYTNGKLADSSSRVPDLGVLPEVQRLAITHVLKRVEEFGPSPLHVSTAGAESLEALRIAYSPYGGDAVGVGDVVPMNLDRLSIPGMEGDGVDITNKLEGGAGEYLRNPRGLMLQDADNWGAVADEAGVLTFSRAASGRVGAFVVRKKPKEVDGAMRERQWLILDCRHVNALFRAPPVTELGSQAWAYFPWVSRGPFTLCKLFMCKLVWDPLAITKINWFWMRGMGIFRSAYDFAAKEYKRKVVTVTDASLQGYGICEKEFPEAFEQSDSYGHKENFEEEARTLTLAVRRVNQKVGAIMIASNITLRVRWVPSELNVADGPSRGESSPGYTVPDRHKEAKGDSSIIAGTQGDPMPDWTIPMPTTGDIAVKNIGAQKVVKKRVVSERRSVTCSFTVDEVPAGKKAQKGQLTHLERKSISCEQENQYQHYFRRFKDFCKANGLRWPPQKDVDLLLADFFDVLFQEGHGVRVGEKTLAAVEYHWHKVKGTLLRSRRALRGWRKQVTEFATEVHGVDGSPLLRRVPAPGRSPRVEGEKPGNLVPPVRGSGQQYQKYVVVVRDEEDGVPDKTGVFNNSLPLDHPLTSTWLGKVLDKLKVRKKEDQPLFAVDSNKYRKAFEAAGGWLGLPGLHTYQLRHGGAADDLLSKTREYAAVKDRGRWRTDTSVRRYGKVGKVQTLLNRLPHWALDYCRRAESAMGAVLAGTKNPLRLTAYAIDIGLHASDDVLQPEAPLLHVVQLASHTFVYTAWLLTELLLFNRSAEDGKLHHDSAAADGRDAMLELTPGVGGQPVASRSPLGNQQLVQPPGACRVPGMWCACCVNEAPAEEVVTAVPAPPDVKEEETMELRAAFVQEPAKPLKTEESSMPEVEAKAETPEIKVVPAPPPPAPPAPPAPKQTDSALSVRQPAESYVVKVSKEGGKLGGGLDPSQEDCCVVRRVDLGGVLDKKGVRVYDRVLKVNGEAKKSSELVRRMKEANDLELYMERPKIKEVLMKKDGKKVGLRLNSDDECLGLIVKEVTGGVAADMPKGTFEPKDRIVEINGQSLKAADMLKRISEWVLIQPLSRMLCSAEMADASIRCRWMMEAAIFTRELFEMYEQFSDFRGWHFQVEAVNEGVGGGVLFASARVSGGIDEETAPYGWLRHESGVHRVQRVPSTDKKGRMQTSSAVVVVLPIADEEDVDFAAGDLRIEISKKSSGPGGQSVNAAHQAVRAIHVPTGLSVQSTSSQSQYENRIRAIEMLRTKLLDRQISARSEFERAERKDQKGTGDRSEKIRTYNFQRDEVVDHRLPKGAGGGGHSASDVLFAGGLEAILIFHREQSRRSYLERAVMAMEEELLQKSLETFLDTEHLDTIGEVMRRPCHGEQVLRQEVLNLKTKLRDAVKSQEDLREQLVPIERVKLEWRNEKTLREKTEEQVRSLEAKVLGLTRKLEDVNGELHQQKAETRKYEDRCLEFEKVCAELGQQERGAQVQLLRAQEREQLSRVDAFNHTLARAKAEERSEEALAKVHSREQQLHALKADLHVLGGHAADVRDELFEKRAAVNGLGKEHAALKREHAELKRNFDGQQEVLKQAMAELGALQECKARLEQDLKSARESKEVSGVPHPMEALISHVQPDRLERKSAPPLQLPAPHDSTLAYRSAMDDKDLPGLAKHLQWQMSRLKSRRDYPRCAAARKLRGRILGGEHGRGPLFGEELDECRAEPEFQDELRSLVGLPRN</sequence>
<dbReference type="Gene3D" id="3.30.160.20">
    <property type="match status" value="1"/>
</dbReference>
<name>A0A1Q9C6I8_SYMMI</name>
<dbReference type="InterPro" id="IPR002509">
    <property type="entry name" value="NODB_dom"/>
</dbReference>
<accession>A0A1Q9C6I8</accession>
<dbReference type="GO" id="GO:0016810">
    <property type="term" value="F:hydrolase activity, acting on carbon-nitrogen (but not peptide) bonds"/>
    <property type="evidence" value="ECO:0007669"/>
    <property type="project" value="InterPro"/>
</dbReference>
<evidence type="ECO:0000313" key="9">
    <source>
        <dbReference type="Proteomes" id="UP000186817"/>
    </source>
</evidence>
<protein>
    <submittedName>
        <fullName evidence="8">Peptide chain release factor 1</fullName>
    </submittedName>
</protein>
<dbReference type="SUPFAM" id="SSF50156">
    <property type="entry name" value="PDZ domain-like"/>
    <property type="match status" value="2"/>
</dbReference>
<reference evidence="8 9" key="1">
    <citation type="submission" date="2016-02" db="EMBL/GenBank/DDBJ databases">
        <title>Genome analysis of coral dinoflagellate symbionts highlights evolutionary adaptations to a symbiotic lifestyle.</title>
        <authorList>
            <person name="Aranda M."/>
            <person name="Li Y."/>
            <person name="Liew Y.J."/>
            <person name="Baumgarten S."/>
            <person name="Simakov O."/>
            <person name="Wilson M."/>
            <person name="Piel J."/>
            <person name="Ashoor H."/>
            <person name="Bougouffa S."/>
            <person name="Bajic V.B."/>
            <person name="Ryu T."/>
            <person name="Ravasi T."/>
            <person name="Bayer T."/>
            <person name="Micklem G."/>
            <person name="Kim H."/>
            <person name="Bhak J."/>
            <person name="Lajeunesse T.C."/>
            <person name="Voolstra C.R."/>
        </authorList>
    </citation>
    <scope>NUCLEOTIDE SEQUENCE [LARGE SCALE GENOMIC DNA]</scope>
    <source>
        <strain evidence="8 9">CCMP2467</strain>
    </source>
</reference>
<feature type="coiled-coil region" evidence="4">
    <location>
        <begin position="2275"/>
        <end position="2354"/>
    </location>
</feature>
<evidence type="ECO:0000256" key="4">
    <source>
        <dbReference type="SAM" id="Coils"/>
    </source>
</evidence>